<evidence type="ECO:0000313" key="5">
    <source>
        <dbReference type="EMBL" id="EGK56892.1"/>
    </source>
</evidence>
<keyword evidence="2" id="KW-0560">Oxidoreductase</keyword>
<dbReference type="Pfam" id="PF22725">
    <property type="entry name" value="GFO_IDH_MocA_C3"/>
    <property type="match status" value="1"/>
</dbReference>
<dbReference type="PANTHER" id="PTHR22604:SF105">
    <property type="entry name" value="TRANS-1,2-DIHYDROBENZENE-1,2-DIOL DEHYDROGENASE"/>
    <property type="match status" value="1"/>
</dbReference>
<dbReference type="GO" id="GO:0016491">
    <property type="term" value="F:oxidoreductase activity"/>
    <property type="evidence" value="ECO:0007669"/>
    <property type="project" value="UniProtKB-KW"/>
</dbReference>
<sequence>MSNAFGKEGGSMSKVRYRWATLGCGVIGNELARAMQALGGGLYAVGNRTQRKAQEFAAQYGIPKVYERMEDVFDDPNVDIIYISTPHNTHINYLMPALSAGKHVLCEKSITLNSEELARAVDCARTHGVVLAEAMTIYHMPIYRRLKELIAGGSLGPLRMIQMNFGSFKEYDMENRFFCRELAGGAMLDIGVYALSFVRYFLSSQPTELLSQVKYAPTGVDEQASILLKNAEEEMAAITLSLHAKQPKRGTIAYENAYIEMFEYPRGERARITCTADGRTEEIAAGATADALMYEVLDMEAAVAGERDEMHLDYTIDVMDLMTQIRRSWGMKYPEEE</sequence>
<dbReference type="SUPFAM" id="SSF55347">
    <property type="entry name" value="Glyceraldehyde-3-phosphate dehydrogenase-like, C-terminal domain"/>
    <property type="match status" value="1"/>
</dbReference>
<comment type="caution">
    <text evidence="5">The sequence shown here is derived from an EMBL/GenBank/DDBJ whole genome shotgun (WGS) entry which is preliminary data.</text>
</comment>
<dbReference type="GO" id="GO:0000166">
    <property type="term" value="F:nucleotide binding"/>
    <property type="evidence" value="ECO:0007669"/>
    <property type="project" value="InterPro"/>
</dbReference>
<evidence type="ECO:0000256" key="1">
    <source>
        <dbReference type="ARBA" id="ARBA00010928"/>
    </source>
</evidence>
<dbReference type="STRING" id="888060.HMPREF9081_2505"/>
<dbReference type="EMBL" id="AFHQ01000061">
    <property type="protein sequence ID" value="EGK56892.1"/>
    <property type="molecule type" value="Genomic_DNA"/>
</dbReference>
<dbReference type="Gene3D" id="3.30.360.10">
    <property type="entry name" value="Dihydrodipicolinate Reductase, domain 2"/>
    <property type="match status" value="1"/>
</dbReference>
<dbReference type="AlphaFoldDB" id="F5RQG9"/>
<protein>
    <submittedName>
        <fullName evidence="5">Oxidoreductase</fullName>
    </submittedName>
</protein>
<dbReference type="InterPro" id="IPR055170">
    <property type="entry name" value="GFO_IDH_MocA-like_dom"/>
</dbReference>
<dbReference type="InterPro" id="IPR000683">
    <property type="entry name" value="Gfo/Idh/MocA-like_OxRdtase_N"/>
</dbReference>
<dbReference type="HOGENOM" id="CLU_023194_7_2_9"/>
<dbReference type="InterPro" id="IPR050984">
    <property type="entry name" value="Gfo/Idh/MocA_domain"/>
</dbReference>
<dbReference type="PANTHER" id="PTHR22604">
    <property type="entry name" value="OXIDOREDUCTASES"/>
    <property type="match status" value="1"/>
</dbReference>
<dbReference type="Pfam" id="PF01408">
    <property type="entry name" value="GFO_IDH_MocA"/>
    <property type="match status" value="1"/>
</dbReference>
<dbReference type="Proteomes" id="UP000004067">
    <property type="component" value="Unassembled WGS sequence"/>
</dbReference>
<dbReference type="SUPFAM" id="SSF51735">
    <property type="entry name" value="NAD(P)-binding Rossmann-fold domains"/>
    <property type="match status" value="1"/>
</dbReference>
<dbReference type="Gene3D" id="3.40.50.720">
    <property type="entry name" value="NAD(P)-binding Rossmann-like Domain"/>
    <property type="match status" value="1"/>
</dbReference>
<keyword evidence="6" id="KW-1185">Reference proteome</keyword>
<feature type="domain" description="Gfo/Idh/MocA-like oxidoreductase N-terminal" evidence="3">
    <location>
        <begin position="18"/>
        <end position="132"/>
    </location>
</feature>
<dbReference type="eggNOG" id="COG0673">
    <property type="taxonomic scope" value="Bacteria"/>
</dbReference>
<proteinExistence type="inferred from homology"/>
<evidence type="ECO:0000313" key="6">
    <source>
        <dbReference type="Proteomes" id="UP000004067"/>
    </source>
</evidence>
<evidence type="ECO:0000259" key="3">
    <source>
        <dbReference type="Pfam" id="PF01408"/>
    </source>
</evidence>
<evidence type="ECO:0000256" key="2">
    <source>
        <dbReference type="ARBA" id="ARBA00023002"/>
    </source>
</evidence>
<organism evidence="5 6">
    <name type="scientific">Centipeda periodontii DSM 2778</name>
    <dbReference type="NCBI Taxonomy" id="888060"/>
    <lineage>
        <taxon>Bacteria</taxon>
        <taxon>Bacillati</taxon>
        <taxon>Bacillota</taxon>
        <taxon>Negativicutes</taxon>
        <taxon>Selenomonadales</taxon>
        <taxon>Selenomonadaceae</taxon>
        <taxon>Centipeda</taxon>
    </lineage>
</organism>
<dbReference type="InterPro" id="IPR036291">
    <property type="entry name" value="NAD(P)-bd_dom_sf"/>
</dbReference>
<comment type="similarity">
    <text evidence="1">Belongs to the Gfo/Idh/MocA family.</text>
</comment>
<gene>
    <name evidence="5" type="ORF">HMPREF9081_2505</name>
</gene>
<name>F5RQG9_9FIRM</name>
<reference evidence="5 6" key="1">
    <citation type="submission" date="2011-04" db="EMBL/GenBank/DDBJ databases">
        <authorList>
            <person name="Muzny D."/>
            <person name="Qin X."/>
            <person name="Deng J."/>
            <person name="Jiang H."/>
            <person name="Liu Y."/>
            <person name="Qu J."/>
            <person name="Song X.-Z."/>
            <person name="Zhang L."/>
            <person name="Thornton R."/>
            <person name="Coyle M."/>
            <person name="Francisco L."/>
            <person name="Jackson L."/>
            <person name="Javaid M."/>
            <person name="Korchina V."/>
            <person name="Kovar C."/>
            <person name="Mata R."/>
            <person name="Mathew T."/>
            <person name="Ngo R."/>
            <person name="Nguyen L."/>
            <person name="Nguyen N."/>
            <person name="Okwuonu G."/>
            <person name="Ongeri F."/>
            <person name="Pham C."/>
            <person name="Simmons D."/>
            <person name="Wilczek-Boney K."/>
            <person name="Hale W."/>
            <person name="Jakkamsetti A."/>
            <person name="Pham P."/>
            <person name="Ruth R."/>
            <person name="San Lucas F."/>
            <person name="Warren J."/>
            <person name="Zhang J."/>
            <person name="Zhao Z."/>
            <person name="Zhou C."/>
            <person name="Zhu D."/>
            <person name="Lee S."/>
            <person name="Bess C."/>
            <person name="Blankenburg K."/>
            <person name="Forbes L."/>
            <person name="Fu Q."/>
            <person name="Gubbala S."/>
            <person name="Hirani K."/>
            <person name="Jayaseelan J.C."/>
            <person name="Lara F."/>
            <person name="Munidasa M."/>
            <person name="Palculict T."/>
            <person name="Patil S."/>
            <person name="Pu L.-L."/>
            <person name="Saada N."/>
            <person name="Tang L."/>
            <person name="Weissenberger G."/>
            <person name="Zhu Y."/>
            <person name="Hemphill L."/>
            <person name="Shang Y."/>
            <person name="Youmans B."/>
            <person name="Ayvaz T."/>
            <person name="Ross M."/>
            <person name="Santibanez J."/>
            <person name="Aqrawi P."/>
            <person name="Gross S."/>
            <person name="Joshi V."/>
            <person name="Fowler G."/>
            <person name="Nazareth L."/>
            <person name="Reid J."/>
            <person name="Worley K."/>
            <person name="Petrosino J."/>
            <person name="Highlander S."/>
            <person name="Gibbs R."/>
        </authorList>
    </citation>
    <scope>NUCLEOTIDE SEQUENCE [LARGE SCALE GENOMIC DNA]</scope>
    <source>
        <strain evidence="5 6">DSM 2778</strain>
    </source>
</reference>
<evidence type="ECO:0000259" key="4">
    <source>
        <dbReference type="Pfam" id="PF22725"/>
    </source>
</evidence>
<feature type="domain" description="GFO/IDH/MocA-like oxidoreductase" evidence="4">
    <location>
        <begin position="143"/>
        <end position="252"/>
    </location>
</feature>
<accession>F5RQG9</accession>